<reference evidence="1" key="1">
    <citation type="submission" date="2022-07" db="EMBL/GenBank/DDBJ databases">
        <title>Genome Sequence of Phlebia brevispora.</title>
        <authorList>
            <person name="Buettner E."/>
        </authorList>
    </citation>
    <scope>NUCLEOTIDE SEQUENCE</scope>
    <source>
        <strain evidence="1">MPL23</strain>
    </source>
</reference>
<gene>
    <name evidence="1" type="ORF">NM688_g4410</name>
</gene>
<accession>A0ACC1T320</accession>
<sequence length="190" mass="22080">MPPPPKPPPPQKLEITKNSLRNTAIAANDDSVHYEIVTRFWHPHITKINKADFENLAVTTVAEIERIPGREARVRFGGDKEEWISASQFIQFDDNKSGGTFTGNSNVRYRWTTEKGRLQLVKADDEEKTPIAEFHPHKRHFFVFRMSKHAFLEIKPDPEVTAALERLIVSYLLVERHRRDSRLRIKLEKS</sequence>
<proteinExistence type="predicted"/>
<dbReference type="EMBL" id="JANHOG010000725">
    <property type="protein sequence ID" value="KAJ3551961.1"/>
    <property type="molecule type" value="Genomic_DNA"/>
</dbReference>
<evidence type="ECO:0000313" key="2">
    <source>
        <dbReference type="Proteomes" id="UP001148662"/>
    </source>
</evidence>
<name>A0ACC1T320_9APHY</name>
<dbReference type="Proteomes" id="UP001148662">
    <property type="component" value="Unassembled WGS sequence"/>
</dbReference>
<evidence type="ECO:0000313" key="1">
    <source>
        <dbReference type="EMBL" id="KAJ3551961.1"/>
    </source>
</evidence>
<comment type="caution">
    <text evidence="1">The sequence shown here is derived from an EMBL/GenBank/DDBJ whole genome shotgun (WGS) entry which is preliminary data.</text>
</comment>
<keyword evidence="2" id="KW-1185">Reference proteome</keyword>
<protein>
    <submittedName>
        <fullName evidence="1">Uncharacterized protein</fullName>
    </submittedName>
</protein>
<organism evidence="1 2">
    <name type="scientific">Phlebia brevispora</name>
    <dbReference type="NCBI Taxonomy" id="194682"/>
    <lineage>
        <taxon>Eukaryota</taxon>
        <taxon>Fungi</taxon>
        <taxon>Dikarya</taxon>
        <taxon>Basidiomycota</taxon>
        <taxon>Agaricomycotina</taxon>
        <taxon>Agaricomycetes</taxon>
        <taxon>Polyporales</taxon>
        <taxon>Meruliaceae</taxon>
        <taxon>Phlebia</taxon>
    </lineage>
</organism>